<name>A0ABD0PX42_CIRMR</name>
<feature type="compositionally biased region" description="Acidic residues" evidence="1">
    <location>
        <begin position="1"/>
        <end position="31"/>
    </location>
</feature>
<gene>
    <name evidence="2" type="ORF">M9458_027249</name>
</gene>
<evidence type="ECO:0000256" key="1">
    <source>
        <dbReference type="SAM" id="MobiDB-lite"/>
    </source>
</evidence>
<dbReference type="EMBL" id="JAMKFB020000013">
    <property type="protein sequence ID" value="KAL0178355.1"/>
    <property type="molecule type" value="Genomic_DNA"/>
</dbReference>
<reference evidence="2 3" key="1">
    <citation type="submission" date="2024-05" db="EMBL/GenBank/DDBJ databases">
        <title>Genome sequencing and assembly of Indian major carp, Cirrhinus mrigala (Hamilton, 1822).</title>
        <authorList>
            <person name="Mohindra V."/>
            <person name="Chowdhury L.M."/>
            <person name="Lal K."/>
            <person name="Jena J.K."/>
        </authorList>
    </citation>
    <scope>NUCLEOTIDE SEQUENCE [LARGE SCALE GENOMIC DNA]</scope>
    <source>
        <strain evidence="2">CM1030</strain>
        <tissue evidence="2">Blood</tissue>
    </source>
</reference>
<feature type="non-terminal residue" evidence="2">
    <location>
        <position position="60"/>
    </location>
</feature>
<keyword evidence="3" id="KW-1185">Reference proteome</keyword>
<organism evidence="2 3">
    <name type="scientific">Cirrhinus mrigala</name>
    <name type="common">Mrigala</name>
    <dbReference type="NCBI Taxonomy" id="683832"/>
    <lineage>
        <taxon>Eukaryota</taxon>
        <taxon>Metazoa</taxon>
        <taxon>Chordata</taxon>
        <taxon>Craniata</taxon>
        <taxon>Vertebrata</taxon>
        <taxon>Euteleostomi</taxon>
        <taxon>Actinopterygii</taxon>
        <taxon>Neopterygii</taxon>
        <taxon>Teleostei</taxon>
        <taxon>Ostariophysi</taxon>
        <taxon>Cypriniformes</taxon>
        <taxon>Cyprinidae</taxon>
        <taxon>Labeoninae</taxon>
        <taxon>Labeonini</taxon>
        <taxon>Cirrhinus</taxon>
    </lineage>
</organism>
<accession>A0ABD0PX42</accession>
<feature type="non-terminal residue" evidence="2">
    <location>
        <position position="1"/>
    </location>
</feature>
<protein>
    <submittedName>
        <fullName evidence="2">Uncharacterized protein</fullName>
    </submittedName>
</protein>
<proteinExistence type="predicted"/>
<comment type="caution">
    <text evidence="2">The sequence shown here is derived from an EMBL/GenBank/DDBJ whole genome shotgun (WGS) entry which is preliminary data.</text>
</comment>
<dbReference type="AlphaFoldDB" id="A0ABD0PX42"/>
<feature type="region of interest" description="Disordered" evidence="1">
    <location>
        <begin position="1"/>
        <end position="60"/>
    </location>
</feature>
<dbReference type="Proteomes" id="UP001529510">
    <property type="component" value="Unassembled WGS sequence"/>
</dbReference>
<evidence type="ECO:0000313" key="2">
    <source>
        <dbReference type="EMBL" id="KAL0178355.1"/>
    </source>
</evidence>
<sequence length="60" mass="6976">QESKEEEELYEESEGEEEDENVSDEDNDDYEDCVKNEDEEARGRSPTSLNFETSSSMTME</sequence>
<feature type="compositionally biased region" description="Polar residues" evidence="1">
    <location>
        <begin position="45"/>
        <end position="60"/>
    </location>
</feature>
<evidence type="ECO:0000313" key="3">
    <source>
        <dbReference type="Proteomes" id="UP001529510"/>
    </source>
</evidence>